<evidence type="ECO:0000256" key="3">
    <source>
        <dbReference type="ARBA" id="ARBA00022525"/>
    </source>
</evidence>
<evidence type="ECO:0000256" key="2">
    <source>
        <dbReference type="ARBA" id="ARBA00004613"/>
    </source>
</evidence>
<dbReference type="InterPro" id="IPR000884">
    <property type="entry name" value="TSP1_rpt"/>
</dbReference>
<dbReference type="InterPro" id="IPR002870">
    <property type="entry name" value="Peptidase_M12B_N"/>
</dbReference>
<dbReference type="InParanoid" id="A7RMZ8"/>
<keyword evidence="3" id="KW-0964">Secreted</keyword>
<feature type="disulfide bond" evidence="18">
    <location>
        <begin position="481"/>
        <end position="492"/>
    </location>
</feature>
<dbReference type="GO" id="GO:0005576">
    <property type="term" value="C:extracellular region"/>
    <property type="evidence" value="ECO:0007669"/>
    <property type="project" value="UniProtKB-SubCell"/>
</dbReference>
<evidence type="ECO:0000256" key="9">
    <source>
        <dbReference type="ARBA" id="ARBA00022801"/>
    </source>
</evidence>
<dbReference type="PRINTS" id="PR01857">
    <property type="entry name" value="ADAMTSFAMILY"/>
</dbReference>
<dbReference type="InterPro" id="IPR006586">
    <property type="entry name" value="ADAM_Cys-rich"/>
</dbReference>
<keyword evidence="9" id="KW-0378">Hydrolase</keyword>
<feature type="non-terminal residue" evidence="21">
    <location>
        <position position="1"/>
    </location>
</feature>
<evidence type="ECO:0000256" key="16">
    <source>
        <dbReference type="PIRSR" id="PIRSR613273-1"/>
    </source>
</evidence>
<comment type="subcellular location">
    <subcellularLocation>
        <location evidence="1">Membrane</location>
        <topology evidence="1">Single-pass membrane protein</topology>
    </subcellularLocation>
    <subcellularLocation>
        <location evidence="2">Secreted</location>
    </subcellularLocation>
</comment>
<evidence type="ECO:0000259" key="20">
    <source>
        <dbReference type="PROSITE" id="PS50215"/>
    </source>
</evidence>
<dbReference type="PROSITE" id="PS50215">
    <property type="entry name" value="ADAM_MEPRO"/>
    <property type="match status" value="1"/>
</dbReference>
<feature type="binding site" evidence="17">
    <location>
        <position position="206"/>
    </location>
    <ligand>
        <name>Ca(2+)</name>
        <dbReference type="ChEBI" id="CHEBI:29108"/>
        <label>2</label>
    </ligand>
</feature>
<feature type="binding site" evidence="17 19">
    <location>
        <position position="354"/>
    </location>
    <ligand>
        <name>Zn(2+)</name>
        <dbReference type="ChEBI" id="CHEBI:29105"/>
        <note>catalytic</note>
    </ligand>
</feature>
<dbReference type="Pfam" id="PF19030">
    <property type="entry name" value="TSP1_ADAMTS"/>
    <property type="match status" value="3"/>
</dbReference>
<evidence type="ECO:0000256" key="14">
    <source>
        <dbReference type="ARBA" id="ARBA00023157"/>
    </source>
</evidence>
<dbReference type="GO" id="GO:0031012">
    <property type="term" value="C:extracellular matrix"/>
    <property type="evidence" value="ECO:0000318"/>
    <property type="project" value="GO_Central"/>
</dbReference>
<dbReference type="Gene3D" id="2.20.100.10">
    <property type="entry name" value="Thrombospondin type-1 (TSP1) repeat"/>
    <property type="match status" value="4"/>
</dbReference>
<feature type="binding site" evidence="17">
    <location>
        <position position="291"/>
    </location>
    <ligand>
        <name>Ca(2+)</name>
        <dbReference type="ChEBI" id="CHEBI:29108"/>
        <label>1</label>
    </ligand>
</feature>
<dbReference type="InterPro" id="IPR024079">
    <property type="entry name" value="MetalloPept_cat_dom_sf"/>
</dbReference>
<keyword evidence="6 17" id="KW-0479">Metal-binding</keyword>
<dbReference type="SUPFAM" id="SSF55486">
    <property type="entry name" value="Metalloproteases ('zincins'), catalytic domain"/>
    <property type="match status" value="1"/>
</dbReference>
<evidence type="ECO:0000313" key="22">
    <source>
        <dbReference type="Proteomes" id="UP000001593"/>
    </source>
</evidence>
<comment type="caution">
    <text evidence="19">Lacks conserved residue(s) required for the propagation of feature annotation.</text>
</comment>
<gene>
    <name evidence="21" type="ORF">NEMVEDRAFT_v1g87270</name>
</gene>
<dbReference type="PANTHER" id="PTHR13723:SF318">
    <property type="entry name" value="PEPTIDASE M12B DOMAIN-CONTAINING PROTEIN"/>
    <property type="match status" value="1"/>
</dbReference>
<evidence type="ECO:0000256" key="5">
    <source>
        <dbReference type="ARBA" id="ARBA00022692"/>
    </source>
</evidence>
<evidence type="ECO:0000256" key="8">
    <source>
        <dbReference type="ARBA" id="ARBA00022737"/>
    </source>
</evidence>
<dbReference type="SMART" id="SM00608">
    <property type="entry name" value="ACR"/>
    <property type="match status" value="1"/>
</dbReference>
<dbReference type="PANTHER" id="PTHR13723">
    <property type="entry name" value="ADAMTS A DISINTEGRIN AND METALLOPROTEASE WITH THROMBOSPONDIN MOTIFS PROTEASE"/>
    <property type="match status" value="1"/>
</dbReference>
<feature type="binding site" evidence="17">
    <location>
        <position position="404"/>
    </location>
    <ligand>
        <name>Ca(2+)</name>
        <dbReference type="ChEBI" id="CHEBI:29108"/>
        <label>1</label>
    </ligand>
</feature>
<dbReference type="GO" id="GO:0046872">
    <property type="term" value="F:metal ion binding"/>
    <property type="evidence" value="ECO:0007669"/>
    <property type="project" value="UniProtKB-KW"/>
</dbReference>
<dbReference type="Proteomes" id="UP000001593">
    <property type="component" value="Unassembled WGS sequence"/>
</dbReference>
<keyword evidence="10 17" id="KW-0862">Zinc</keyword>
<dbReference type="eggNOG" id="KOG3538">
    <property type="taxonomic scope" value="Eukaryota"/>
</dbReference>
<feature type="disulfide bond" evidence="18">
    <location>
        <begin position="517"/>
        <end position="554"/>
    </location>
</feature>
<dbReference type="InterPro" id="IPR013273">
    <property type="entry name" value="ADAMTS/ADAMTS-like"/>
</dbReference>
<dbReference type="EMBL" id="DS469521">
    <property type="protein sequence ID" value="EDO47184.1"/>
    <property type="molecule type" value="Genomic_DNA"/>
</dbReference>
<dbReference type="FunFam" id="2.20.100.10:FF:000007">
    <property type="entry name" value="Thrombospondin 1"/>
    <property type="match status" value="1"/>
</dbReference>
<keyword evidence="7" id="KW-0732">Signal</keyword>
<dbReference type="GO" id="GO:0016020">
    <property type="term" value="C:membrane"/>
    <property type="evidence" value="ECO:0007669"/>
    <property type="project" value="UniProtKB-SubCell"/>
</dbReference>
<evidence type="ECO:0000313" key="21">
    <source>
        <dbReference type="EMBL" id="EDO47184.1"/>
    </source>
</evidence>
<dbReference type="Pfam" id="PF19236">
    <property type="entry name" value="ADAMTS_CR_3"/>
    <property type="match status" value="1"/>
</dbReference>
<evidence type="ECO:0000256" key="7">
    <source>
        <dbReference type="ARBA" id="ARBA00022729"/>
    </source>
</evidence>
<protein>
    <recommendedName>
        <fullName evidence="20">Peptidase M12B domain-containing protein</fullName>
    </recommendedName>
</protein>
<dbReference type="GO" id="GO:0030198">
    <property type="term" value="P:extracellular matrix organization"/>
    <property type="evidence" value="ECO:0000318"/>
    <property type="project" value="GO_Central"/>
</dbReference>
<evidence type="ECO:0000256" key="13">
    <source>
        <dbReference type="ARBA" id="ARBA00023136"/>
    </source>
</evidence>
<dbReference type="HOGENOM" id="CLU_000660_1_1_1"/>
<dbReference type="Gene3D" id="3.40.1620.60">
    <property type="match status" value="1"/>
</dbReference>
<feature type="binding site" evidence="17">
    <location>
        <position position="291"/>
    </location>
    <ligand>
        <name>Ca(2+)</name>
        <dbReference type="ChEBI" id="CHEBI:29108"/>
        <label>2</label>
    </ligand>
</feature>
<dbReference type="InterPro" id="IPR045371">
    <property type="entry name" value="ADAMTS_CR_3"/>
</dbReference>
<dbReference type="AlphaFoldDB" id="A7RMZ8"/>
<dbReference type="InterPro" id="IPR001590">
    <property type="entry name" value="Peptidase_M12B"/>
</dbReference>
<evidence type="ECO:0000256" key="18">
    <source>
        <dbReference type="PIRSR" id="PIRSR613273-3"/>
    </source>
</evidence>
<evidence type="ECO:0000256" key="6">
    <source>
        <dbReference type="ARBA" id="ARBA00022723"/>
    </source>
</evidence>
<keyword evidence="11" id="KW-1133">Transmembrane helix</keyword>
<keyword evidence="17" id="KW-0106">Calcium</keyword>
<feature type="binding site" evidence="17">
    <location>
        <position position="206"/>
    </location>
    <ligand>
        <name>Ca(2+)</name>
        <dbReference type="ChEBI" id="CHEBI:29108"/>
        <label>1</label>
    </ligand>
</feature>
<evidence type="ECO:0000256" key="11">
    <source>
        <dbReference type="ARBA" id="ARBA00022989"/>
    </source>
</evidence>
<proteinExistence type="predicted"/>
<dbReference type="Pfam" id="PF00090">
    <property type="entry name" value="TSP_1"/>
    <property type="match status" value="1"/>
</dbReference>
<evidence type="ECO:0000256" key="15">
    <source>
        <dbReference type="ARBA" id="ARBA00023180"/>
    </source>
</evidence>
<organism evidence="21 22">
    <name type="scientific">Nematostella vectensis</name>
    <name type="common">Starlet sea anemone</name>
    <dbReference type="NCBI Taxonomy" id="45351"/>
    <lineage>
        <taxon>Eukaryota</taxon>
        <taxon>Metazoa</taxon>
        <taxon>Cnidaria</taxon>
        <taxon>Anthozoa</taxon>
        <taxon>Hexacorallia</taxon>
        <taxon>Actiniaria</taxon>
        <taxon>Edwardsiidae</taxon>
        <taxon>Nematostella</taxon>
    </lineage>
</organism>
<feature type="binding site" evidence="17 19">
    <location>
        <position position="360"/>
    </location>
    <ligand>
        <name>Zn(2+)</name>
        <dbReference type="ChEBI" id="CHEBI:29105"/>
        <note>catalytic</note>
    </ligand>
</feature>
<evidence type="ECO:0000256" key="19">
    <source>
        <dbReference type="PROSITE-ProRule" id="PRU00276"/>
    </source>
</evidence>
<dbReference type="Gene3D" id="3.40.390.10">
    <property type="entry name" value="Collagenase (Catalytic Domain)"/>
    <property type="match status" value="1"/>
</dbReference>
<keyword evidence="14 18" id="KW-1015">Disulfide bond</keyword>
<keyword evidence="15" id="KW-0325">Glycoprotein</keyword>
<comment type="cofactor">
    <cofactor evidence="17">
        <name>Zn(2+)</name>
        <dbReference type="ChEBI" id="CHEBI:29105"/>
    </cofactor>
    <text evidence="17">Binds 1 zinc ion per subunit.</text>
</comment>
<dbReference type="SUPFAM" id="SSF82895">
    <property type="entry name" value="TSP-1 type 1 repeat"/>
    <property type="match status" value="4"/>
</dbReference>
<dbReference type="GO" id="GO:0004222">
    <property type="term" value="F:metalloendopeptidase activity"/>
    <property type="evidence" value="ECO:0000318"/>
    <property type="project" value="GO_Central"/>
</dbReference>
<keyword evidence="4" id="KW-0645">Protease</keyword>
<dbReference type="Pfam" id="PF01421">
    <property type="entry name" value="Reprolysin"/>
    <property type="match status" value="1"/>
</dbReference>
<keyword evidence="12" id="KW-0482">Metalloprotease</keyword>
<dbReference type="OMA" id="WVAQPFG"/>
<feature type="disulfide bond" evidence="18">
    <location>
        <begin position="532"/>
        <end position="544"/>
    </location>
</feature>
<evidence type="ECO:0000256" key="17">
    <source>
        <dbReference type="PIRSR" id="PIRSR613273-2"/>
    </source>
</evidence>
<feature type="disulfide bond" evidence="18">
    <location>
        <begin position="309"/>
        <end position="316"/>
    </location>
</feature>
<feature type="disulfide bond" evidence="18">
    <location>
        <begin position="328"/>
        <end position="404"/>
    </location>
</feature>
<sequence length="956" mass="105336">EYDITSPVQISKDGKFIAHELSYQRIRERRDFADHHFDDIYYKLRAFGNDFHLNLVRNRRLLAPDFQVEVIGRDGRILKRHTMENCHFTGKVRSSTRSTVAMSNCQGLRGLIHTEEGAFFVEPLPAHLHSRGMVSGRNPHVIYRRDLPMNPRNRRVAETKELHSCGTEGKTMCHDPSIRLVRALNDSSTDDDRSGPAGPGAEKYIESLVVVDPKMANFHGEDAAKQYALAACNIVSAKFSDSSLGENPINLVVSRMQILTTQQPGLIINHHASNTLESFGKWAERNNNPLDNDENHYDYATLFTRYNICKDKNQPCDTLGLARTRGMCSFPSSASVNQDNGLMLGMTLAHETGHSMGINHDGGDCADGENVMSTFAPGKPAAFSWSSCSRNYLKQFLASDDSKCLDDQPTRRSLISTAALDNPGRLYDKDQQCQLAYGQEAKFCSGAKFLDQVCVKLWCEVPAGSGQCKTAQVPATDGTSCGEGKWCKRGHCVASTSEGDGAMDGGWSEWSENYSRCSRSCGGGVQYRERRCNKPQPKNGGKHCAGADREYKLCNVDSCSISEVDFRNYQCQEKDSQMFNDQYYNWEFKPSTLCILGCFIKNTGLGFAFGNVVDGTDCSEGSPDKCIMGQCKRVGCDGVIDSRAVIDRCGVCDGDGSSCTGVTDTANNTSSAQKKDALPHGGGLLVTAISVLKNLGYDVDRRGHVAKPDDDRSNTGIKSSRSDLRGESFLIKESLNTMLSIRFLILRNHPTPPPPAYPGYAPDILLMNGDDTFYWAVEKTGCSVSCGGGAERSYAQCRRSDDGSPVAERKCDVTKKPPRQEMHCNRQPCPPVWKAEGWEDCTRTCNGGNRTRQVKCMQVAADGVEYDVDQRLCLDPRPPTVEACNTVPCLPEWVAQPFGPCSTVCGRGEQTRTVKCMKADVNSNLLEVPEAQCDGMMKPPLKEYCNVHNPCPGEGE</sequence>
<dbReference type="CDD" id="cd04273">
    <property type="entry name" value="ZnMc_ADAMTS_like"/>
    <property type="match status" value="1"/>
</dbReference>
<evidence type="ECO:0000256" key="10">
    <source>
        <dbReference type="ARBA" id="ARBA00022833"/>
    </source>
</evidence>
<accession>A7RMZ8</accession>
<dbReference type="InterPro" id="IPR036383">
    <property type="entry name" value="TSP1_rpt_sf"/>
</dbReference>
<dbReference type="InterPro" id="IPR050439">
    <property type="entry name" value="ADAMTS_ADAMTS-like"/>
</dbReference>
<feature type="binding site" evidence="17 19">
    <location>
        <position position="350"/>
    </location>
    <ligand>
        <name>Zn(2+)</name>
        <dbReference type="ChEBI" id="CHEBI:29105"/>
        <note>catalytic</note>
    </ligand>
</feature>
<feature type="binding site" evidence="17">
    <location>
        <position position="298"/>
    </location>
    <ligand>
        <name>Ca(2+)</name>
        <dbReference type="ChEBI" id="CHEBI:29108"/>
        <label>1</label>
    </ligand>
</feature>
<feature type="disulfide bond" evidence="18">
    <location>
        <begin position="444"/>
        <end position="468"/>
    </location>
</feature>
<dbReference type="SMART" id="SM00209">
    <property type="entry name" value="TSP1"/>
    <property type="match status" value="4"/>
</dbReference>
<evidence type="ECO:0000256" key="4">
    <source>
        <dbReference type="ARBA" id="ARBA00022670"/>
    </source>
</evidence>
<keyword evidence="13" id="KW-0472">Membrane</keyword>
<dbReference type="InterPro" id="IPR041645">
    <property type="entry name" value="ADAMTS_CR_2"/>
</dbReference>
<evidence type="ECO:0000256" key="12">
    <source>
        <dbReference type="ARBA" id="ARBA00023049"/>
    </source>
</evidence>
<keyword evidence="22" id="KW-1185">Reference proteome</keyword>
<feature type="active site" evidence="16 19">
    <location>
        <position position="351"/>
    </location>
</feature>
<dbReference type="Pfam" id="PF17771">
    <property type="entry name" value="ADAMTS_CR_2"/>
    <property type="match status" value="1"/>
</dbReference>
<dbReference type="PhylomeDB" id="A7RMZ8"/>
<evidence type="ECO:0000256" key="1">
    <source>
        <dbReference type="ARBA" id="ARBA00004167"/>
    </source>
</evidence>
<feature type="disulfide bond" evidence="18">
    <location>
        <begin position="433"/>
        <end position="459"/>
    </location>
</feature>
<keyword evidence="8" id="KW-0677">Repeat</keyword>
<feature type="binding site" evidence="17">
    <location>
        <position position="407"/>
    </location>
    <ligand>
        <name>Ca(2+)</name>
        <dbReference type="ChEBI" id="CHEBI:29108"/>
        <label>1</label>
    </ligand>
</feature>
<name>A7RMZ8_NEMVE</name>
<feature type="disulfide bond" evidence="18">
    <location>
        <begin position="454"/>
        <end position="487"/>
    </location>
</feature>
<dbReference type="PROSITE" id="PS50092">
    <property type="entry name" value="TSP1"/>
    <property type="match status" value="3"/>
</dbReference>
<feature type="domain" description="Peptidase M12B" evidence="20">
    <location>
        <begin position="203"/>
        <end position="409"/>
    </location>
</feature>
<reference evidence="21 22" key="1">
    <citation type="journal article" date="2007" name="Science">
        <title>Sea anemone genome reveals ancestral eumetazoan gene repertoire and genomic organization.</title>
        <authorList>
            <person name="Putnam N.H."/>
            <person name="Srivastava M."/>
            <person name="Hellsten U."/>
            <person name="Dirks B."/>
            <person name="Chapman J."/>
            <person name="Salamov A."/>
            <person name="Terry A."/>
            <person name="Shapiro H."/>
            <person name="Lindquist E."/>
            <person name="Kapitonov V.V."/>
            <person name="Jurka J."/>
            <person name="Genikhovich G."/>
            <person name="Grigoriev I.V."/>
            <person name="Lucas S.M."/>
            <person name="Steele R.E."/>
            <person name="Finnerty J.R."/>
            <person name="Technau U."/>
            <person name="Martindale M.Q."/>
            <person name="Rokhsar D.S."/>
        </authorList>
    </citation>
    <scope>NUCLEOTIDE SEQUENCE [LARGE SCALE GENOMIC DNA]</scope>
    <source>
        <strain evidence="22">CH2 X CH6</strain>
    </source>
</reference>
<keyword evidence="5" id="KW-0812">Transmembrane</keyword>
<feature type="binding site" evidence="17">
    <location>
        <position position="407"/>
    </location>
    <ligand>
        <name>Ca(2+)</name>
        <dbReference type="ChEBI" id="CHEBI:29108"/>
        <label>2</label>
    </ligand>
</feature>
<dbReference type="Pfam" id="PF01562">
    <property type="entry name" value="Pep_M12B_propep"/>
    <property type="match status" value="1"/>
</dbReference>
<feature type="disulfide bond" evidence="18">
    <location>
        <begin position="521"/>
        <end position="559"/>
    </location>
</feature>
<feature type="disulfide bond" evidence="18">
    <location>
        <begin position="365"/>
        <end position="388"/>
    </location>
</feature>
<dbReference type="GO" id="GO:0006508">
    <property type="term" value="P:proteolysis"/>
    <property type="evidence" value="ECO:0000318"/>
    <property type="project" value="GO_Central"/>
</dbReference>